<feature type="compositionally biased region" description="Polar residues" evidence="1">
    <location>
        <begin position="922"/>
        <end position="931"/>
    </location>
</feature>
<feature type="compositionally biased region" description="Low complexity" evidence="1">
    <location>
        <begin position="714"/>
        <end position="732"/>
    </location>
</feature>
<feature type="region of interest" description="Disordered" evidence="1">
    <location>
        <begin position="888"/>
        <end position="1018"/>
    </location>
</feature>
<keyword evidence="3" id="KW-1185">Reference proteome</keyword>
<dbReference type="Proteomes" id="UP001165080">
    <property type="component" value="Unassembled WGS sequence"/>
</dbReference>
<feature type="compositionally biased region" description="Low complexity" evidence="1">
    <location>
        <begin position="564"/>
        <end position="581"/>
    </location>
</feature>
<feature type="region of interest" description="Disordered" evidence="1">
    <location>
        <begin position="130"/>
        <end position="183"/>
    </location>
</feature>
<feature type="compositionally biased region" description="Polar residues" evidence="1">
    <location>
        <begin position="951"/>
        <end position="967"/>
    </location>
</feature>
<feature type="compositionally biased region" description="Gly residues" evidence="1">
    <location>
        <begin position="1116"/>
        <end position="1129"/>
    </location>
</feature>
<reference evidence="2 3" key="1">
    <citation type="journal article" date="2023" name="Commun. Biol.">
        <title>Reorganization of the ancestral sex-determining regions during the evolution of trioecy in Pleodorina starrii.</title>
        <authorList>
            <person name="Takahashi K."/>
            <person name="Suzuki S."/>
            <person name="Kawai-Toyooka H."/>
            <person name="Yamamoto K."/>
            <person name="Hamaji T."/>
            <person name="Ootsuki R."/>
            <person name="Yamaguchi H."/>
            <person name="Kawachi M."/>
            <person name="Higashiyama T."/>
            <person name="Nozaki H."/>
        </authorList>
    </citation>
    <scope>NUCLEOTIDE SEQUENCE [LARGE SCALE GENOMIC DNA]</scope>
    <source>
        <strain evidence="2 3">NIES-4479</strain>
    </source>
</reference>
<name>A0A9W6F1I1_9CHLO</name>
<feature type="compositionally biased region" description="Polar residues" evidence="1">
    <location>
        <begin position="862"/>
        <end position="873"/>
    </location>
</feature>
<protein>
    <submittedName>
        <fullName evidence="2">Uncharacterized protein</fullName>
    </submittedName>
</protein>
<feature type="compositionally biased region" description="Low complexity" evidence="1">
    <location>
        <begin position="1143"/>
        <end position="1153"/>
    </location>
</feature>
<feature type="region of interest" description="Disordered" evidence="1">
    <location>
        <begin position="757"/>
        <end position="873"/>
    </location>
</feature>
<feature type="compositionally biased region" description="Basic and acidic residues" evidence="1">
    <location>
        <begin position="696"/>
        <end position="713"/>
    </location>
</feature>
<feature type="compositionally biased region" description="Low complexity" evidence="1">
    <location>
        <begin position="757"/>
        <end position="771"/>
    </location>
</feature>
<feature type="compositionally biased region" description="Low complexity" evidence="1">
    <location>
        <begin position="978"/>
        <end position="992"/>
    </location>
</feature>
<comment type="caution">
    <text evidence="2">The sequence shown here is derived from an EMBL/GenBank/DDBJ whole genome shotgun (WGS) entry which is preliminary data.</text>
</comment>
<proteinExistence type="predicted"/>
<accession>A0A9W6F1I1</accession>
<feature type="region of interest" description="Disordered" evidence="1">
    <location>
        <begin position="562"/>
        <end position="599"/>
    </location>
</feature>
<feature type="compositionally biased region" description="Low complexity" evidence="1">
    <location>
        <begin position="152"/>
        <end position="165"/>
    </location>
</feature>
<evidence type="ECO:0000313" key="2">
    <source>
        <dbReference type="EMBL" id="GLC52814.1"/>
    </source>
</evidence>
<dbReference type="EMBL" id="BRXU01000006">
    <property type="protein sequence ID" value="GLC52814.1"/>
    <property type="molecule type" value="Genomic_DNA"/>
</dbReference>
<evidence type="ECO:0000256" key="1">
    <source>
        <dbReference type="SAM" id="MobiDB-lite"/>
    </source>
</evidence>
<evidence type="ECO:0000313" key="3">
    <source>
        <dbReference type="Proteomes" id="UP001165080"/>
    </source>
</evidence>
<feature type="compositionally biased region" description="Polar residues" evidence="1">
    <location>
        <begin position="1189"/>
        <end position="1204"/>
    </location>
</feature>
<organism evidence="2 3">
    <name type="scientific">Pleodorina starrii</name>
    <dbReference type="NCBI Taxonomy" id="330485"/>
    <lineage>
        <taxon>Eukaryota</taxon>
        <taxon>Viridiplantae</taxon>
        <taxon>Chlorophyta</taxon>
        <taxon>core chlorophytes</taxon>
        <taxon>Chlorophyceae</taxon>
        <taxon>CS clade</taxon>
        <taxon>Chlamydomonadales</taxon>
        <taxon>Volvocaceae</taxon>
        <taxon>Pleodorina</taxon>
    </lineage>
</organism>
<feature type="compositionally biased region" description="Low complexity" evidence="1">
    <location>
        <begin position="783"/>
        <end position="845"/>
    </location>
</feature>
<feature type="region of interest" description="Disordered" evidence="1">
    <location>
        <begin position="456"/>
        <end position="523"/>
    </location>
</feature>
<feature type="region of interest" description="Disordered" evidence="1">
    <location>
        <begin position="1063"/>
        <end position="1204"/>
    </location>
</feature>
<feature type="compositionally biased region" description="Low complexity" evidence="1">
    <location>
        <begin position="940"/>
        <end position="950"/>
    </location>
</feature>
<feature type="compositionally biased region" description="Low complexity" evidence="1">
    <location>
        <begin position="673"/>
        <end position="695"/>
    </location>
</feature>
<feature type="compositionally biased region" description="Polar residues" evidence="1">
    <location>
        <begin position="1154"/>
        <end position="1177"/>
    </location>
</feature>
<feature type="compositionally biased region" description="Polar residues" evidence="1">
    <location>
        <begin position="1079"/>
        <end position="1094"/>
    </location>
</feature>
<sequence length="1204" mass="119024">MEFRATESALPEAAAAATRTNASGIRNALVATLKALDRRFLSDDSIPPEERLTSGCTGVLLHITLGEAPVATAASLGPSSAVVGQRRGGLASATSEPLVLCGGEATSHNALQDFLASLAAEQRQLASSLLPKKAANGKPAASQKASARKLKSSSGSSTGGMSQRRLVGPAAGEAGGGLQPAYSSDPAAPQALGFGCAKGLRLVPAGRGVPVDEPPSAVMGLEVKTASHALGPADDCVVLLSGGAAAGITPRDVALLMHRMGRLAAIPYETKPRPLPMDAARGPSAVQLDNLGPAGLRPAAPPPPTTPIAIEPFNAARLLVQHAASNAASRHPNNASGGNQHPAGAMAFALEWLRCSDDSAGAAAASGASVSAVRAAAEAAASARRRAQYRWQLLRLYYKFPYKRHVAIIDRWHSVFDRVMGQAKQLAKQKERSAWTRLNAAVKVTPGGNVQCLAARDAAAPEQHDADARAPATPGGGARQSRTAAGGMPPVSPLRGNSATRQQHYRSRLSAADASTANPYSSPGGAVAAVTPVAAGSGGIPRSPMSAEGSSGTRQRTTIAAINSSRQRSPSLASSATPRCASAREARSPPSPAAGSMEGSAAQAAAALVAARRASLPVSPPQYRPVGLLEAEGIELRDGSVQRLRSGAATSDGGRERAPSASPSFADMPSQRPSVAPAAGPSPIVVVPSSPSSAADDARANDHGSDPGGKGRADGAAGPGDDAAAGHCDPCASVGPAIDPPVAATAVMDAVTAPLLAPERAPSVRSASPSANGGAAREGAAQSITARPAAAVAATSPGSSSVSAAIKTTSPRIPASPRAAAASTRIPSLSAGGAPVSSSPARSGSTDAAAASPLTSRARAASQATPRSSIPSAIPTLQLQPAASAVAAAHSTPRLSMPGGIPTFQRTPPSASAGGAAGASHTPPTRASNTWGGAPGASDTPNTATNAAPNSARSGSSRLPRPTNLSATMPARSGGGAAPAASPAGSAISGRSLFASGGGGDASSAIKTTTARPPRLDVSSSVVVSLAAAATPGGGGDEADLFSPDAAQLEAWAAEAVNVINVSATKKQPTPQTPPPQQLAATSSGQRQQGQDPGTSGGRGMVTTPSGSWKSASLGRTGGSGTSGGGAKPGLGSRIPLSPRHPNANSGNSNNSNPLSRTPSHGSASKPTRALSPSASLSAGVAPAVSGDFSASTPQRSGSARSRR</sequence>
<gene>
    <name evidence="2" type="primary">PLEST011409</name>
    <name evidence="2" type="ORF">PLESTB_000671500</name>
</gene>
<dbReference type="AlphaFoldDB" id="A0A9W6F1I1"/>
<feature type="compositionally biased region" description="Low complexity" evidence="1">
    <location>
        <begin position="910"/>
        <end position="920"/>
    </location>
</feature>
<feature type="region of interest" description="Disordered" evidence="1">
    <location>
        <begin position="633"/>
        <end position="739"/>
    </location>
</feature>